<evidence type="ECO:0000256" key="1">
    <source>
        <dbReference type="SAM" id="SignalP"/>
    </source>
</evidence>
<dbReference type="Proteomes" id="UP001627154">
    <property type="component" value="Unassembled WGS sequence"/>
</dbReference>
<evidence type="ECO:0000313" key="3">
    <source>
        <dbReference type="Proteomes" id="UP001627154"/>
    </source>
</evidence>
<dbReference type="EMBL" id="JBJJXI010000207">
    <property type="protein sequence ID" value="KAL3383298.1"/>
    <property type="molecule type" value="Genomic_DNA"/>
</dbReference>
<organism evidence="2 3">
    <name type="scientific">Trichogramma kaykai</name>
    <dbReference type="NCBI Taxonomy" id="54128"/>
    <lineage>
        <taxon>Eukaryota</taxon>
        <taxon>Metazoa</taxon>
        <taxon>Ecdysozoa</taxon>
        <taxon>Arthropoda</taxon>
        <taxon>Hexapoda</taxon>
        <taxon>Insecta</taxon>
        <taxon>Pterygota</taxon>
        <taxon>Neoptera</taxon>
        <taxon>Endopterygota</taxon>
        <taxon>Hymenoptera</taxon>
        <taxon>Apocrita</taxon>
        <taxon>Proctotrupomorpha</taxon>
        <taxon>Chalcidoidea</taxon>
        <taxon>Trichogrammatidae</taxon>
        <taxon>Trichogramma</taxon>
    </lineage>
</organism>
<dbReference type="AlphaFoldDB" id="A0ABD2VRU2"/>
<name>A0ABD2VRU2_9HYME</name>
<feature type="signal peptide" evidence="1">
    <location>
        <begin position="1"/>
        <end position="23"/>
    </location>
</feature>
<gene>
    <name evidence="2" type="ORF">TKK_020785</name>
</gene>
<dbReference type="InterPro" id="IPR006170">
    <property type="entry name" value="PBP/GOBP"/>
</dbReference>
<dbReference type="InterPro" id="IPR036728">
    <property type="entry name" value="PBP_GOBP_sf"/>
</dbReference>
<accession>A0ABD2VRU2</accession>
<proteinExistence type="predicted"/>
<dbReference type="Gene3D" id="1.10.238.20">
    <property type="entry name" value="Pheromone/general odorant binding protein domain"/>
    <property type="match status" value="1"/>
</dbReference>
<keyword evidence="1" id="KW-0732">Signal</keyword>
<feature type="chain" id="PRO_5044836453" evidence="1">
    <location>
        <begin position="24"/>
        <end position="139"/>
    </location>
</feature>
<dbReference type="Pfam" id="PF01395">
    <property type="entry name" value="PBP_GOBP"/>
    <property type="match status" value="1"/>
</dbReference>
<protein>
    <submittedName>
        <fullName evidence="2">Uncharacterized protein</fullName>
    </submittedName>
</protein>
<sequence length="139" mass="15948">MKRLLSVPSVCFLVICMYGTAVAKHDSQLRKVVDECKDELNLPKDLTLPEMIEKHEDQMGCYAGCLLRKQKVIVDGKFIIEEFEKKTLSSAEQEVKDKYIECVDTANKETGECEIATAFFECINKNYELFAKILKVFDH</sequence>
<evidence type="ECO:0000313" key="2">
    <source>
        <dbReference type="EMBL" id="KAL3383298.1"/>
    </source>
</evidence>
<comment type="caution">
    <text evidence="2">The sequence shown here is derived from an EMBL/GenBank/DDBJ whole genome shotgun (WGS) entry which is preliminary data.</text>
</comment>
<dbReference type="CDD" id="cd23992">
    <property type="entry name" value="PBP_GOBP"/>
    <property type="match status" value="1"/>
</dbReference>
<dbReference type="SUPFAM" id="SSF47565">
    <property type="entry name" value="Insect pheromone/odorant-binding proteins"/>
    <property type="match status" value="1"/>
</dbReference>
<reference evidence="2 3" key="1">
    <citation type="journal article" date="2024" name="bioRxiv">
        <title>A reference genome for Trichogramma kaykai: A tiny desert-dwelling parasitoid wasp with competing sex-ratio distorters.</title>
        <authorList>
            <person name="Culotta J."/>
            <person name="Lindsey A.R."/>
        </authorList>
    </citation>
    <scope>NUCLEOTIDE SEQUENCE [LARGE SCALE GENOMIC DNA]</scope>
    <source>
        <strain evidence="2 3">KSX58</strain>
    </source>
</reference>
<keyword evidence="3" id="KW-1185">Reference proteome</keyword>